<proteinExistence type="predicted"/>
<dbReference type="InterPro" id="IPR002885">
    <property type="entry name" value="PPR_rpt"/>
</dbReference>
<feature type="repeat" description="PPR" evidence="2">
    <location>
        <begin position="488"/>
        <end position="522"/>
    </location>
</feature>
<keyword evidence="6" id="KW-1185">Reference proteome</keyword>
<dbReference type="Pfam" id="PF23276">
    <property type="entry name" value="TPR_24"/>
    <property type="match status" value="1"/>
</dbReference>
<feature type="region of interest" description="Disordered" evidence="3">
    <location>
        <begin position="31"/>
        <end position="54"/>
    </location>
</feature>
<dbReference type="PANTHER" id="PTHR47205:SF1">
    <property type="entry name" value="OS07G0599000 PROTEIN"/>
    <property type="match status" value="1"/>
</dbReference>
<evidence type="ECO:0000256" key="2">
    <source>
        <dbReference type="PROSITE-ProRule" id="PRU00708"/>
    </source>
</evidence>
<organism evidence="5 6">
    <name type="scientific">Castilleja foliolosa</name>
    <dbReference type="NCBI Taxonomy" id="1961234"/>
    <lineage>
        <taxon>Eukaryota</taxon>
        <taxon>Viridiplantae</taxon>
        <taxon>Streptophyta</taxon>
        <taxon>Embryophyta</taxon>
        <taxon>Tracheophyta</taxon>
        <taxon>Spermatophyta</taxon>
        <taxon>Magnoliopsida</taxon>
        <taxon>eudicotyledons</taxon>
        <taxon>Gunneridae</taxon>
        <taxon>Pentapetalae</taxon>
        <taxon>asterids</taxon>
        <taxon>lamiids</taxon>
        <taxon>Lamiales</taxon>
        <taxon>Orobanchaceae</taxon>
        <taxon>Pedicularideae</taxon>
        <taxon>Castillejinae</taxon>
        <taxon>Castilleja</taxon>
    </lineage>
</organism>
<sequence length="612" mass="69142">MASIAFLAKSRSLLRPQNFKSISTFVHLHQEAQLEEPTPPPLPPNPAFGSPRYNENWRSPASAASAGDSALVPVGLEFLQSHASRMQLLSQSLDAESLNNQFADWTTSNRWEDMKQLFEFWIRSLDNNGKPNIPDVDLYNVYLRANLMINASVGELLDLVARMEDYAIFPNTASYNIVLKAMHRDRETVAAQRLIERMCQAGKLYKESLPDAESYDLVIDMLLSADQIDAALKYIDLTLTSGYMFSRRSFEFCVLKCVYYGRLDTLVSIIERCKKMGQNKSLCPNWKLCNNMAEAAIKADNSQLTFYAFEFMARWITRGEIDKTPVPKATNEGLIVSALGTAGRTYNLALVDGAWAILKRSLLKKKAPNPESYVAKISAYANLGNLQKAFITLHEFENDYGNSDREDREELFSPFYSLNPLVVAFSKNGFTTLDSIYYKLETLSQSDKPYKSIAALNCVILGCANTWDVDRAYQTFHAIDSTFGLTPNIHSYNALICSFGKLNKSDEAVKVFEHFVGIGVKPNATTFSLLVDALLVKRDPRAALSMVDEMIIAGYEPSKEMLKKIRRRSVREMDIESDRKIDALAKQFNIRMGKETRKNILFQLQYTTTDYA</sequence>
<feature type="compositionally biased region" description="Pro residues" evidence="3">
    <location>
        <begin position="37"/>
        <end position="46"/>
    </location>
</feature>
<reference evidence="6" key="1">
    <citation type="journal article" date="2024" name="IScience">
        <title>Strigolactones Initiate the Formation of Haustorium-like Structures in Castilleja.</title>
        <authorList>
            <person name="Buerger M."/>
            <person name="Peterson D."/>
            <person name="Chory J."/>
        </authorList>
    </citation>
    <scope>NUCLEOTIDE SEQUENCE [LARGE SCALE GENOMIC DNA]</scope>
</reference>
<evidence type="ECO:0000256" key="1">
    <source>
        <dbReference type="ARBA" id="ARBA00022737"/>
    </source>
</evidence>
<gene>
    <name evidence="5" type="ORF">CASFOL_020755</name>
</gene>
<evidence type="ECO:0000313" key="5">
    <source>
        <dbReference type="EMBL" id="KAL3636208.1"/>
    </source>
</evidence>
<dbReference type="InterPro" id="IPR044605">
    <property type="entry name" value="At1g26460-like"/>
</dbReference>
<dbReference type="InterPro" id="IPR057027">
    <property type="entry name" value="TPR_mt"/>
</dbReference>
<evidence type="ECO:0000259" key="4">
    <source>
        <dbReference type="Pfam" id="PF23276"/>
    </source>
</evidence>
<dbReference type="PROSITE" id="PS51375">
    <property type="entry name" value="PPR"/>
    <property type="match status" value="2"/>
</dbReference>
<keyword evidence="1" id="KW-0677">Repeat</keyword>
<dbReference type="Pfam" id="PF13041">
    <property type="entry name" value="PPR_2"/>
    <property type="match status" value="1"/>
</dbReference>
<dbReference type="Proteomes" id="UP001632038">
    <property type="component" value="Unassembled WGS sequence"/>
</dbReference>
<dbReference type="NCBIfam" id="TIGR00756">
    <property type="entry name" value="PPR"/>
    <property type="match status" value="1"/>
</dbReference>
<accession>A0ABD3D1S0</accession>
<protein>
    <recommendedName>
        <fullName evidence="4">Pentatricopeptide repeat-containing protein-mitochondrial domain-containing protein</fullName>
    </recommendedName>
</protein>
<feature type="repeat" description="PPR" evidence="2">
    <location>
        <begin position="523"/>
        <end position="557"/>
    </location>
</feature>
<dbReference type="PANTHER" id="PTHR47205">
    <property type="entry name" value="OS07G0599000 PROTEIN"/>
    <property type="match status" value="1"/>
</dbReference>
<feature type="domain" description="Pentatricopeptide repeat-containing protein-mitochondrial" evidence="4">
    <location>
        <begin position="332"/>
        <end position="478"/>
    </location>
</feature>
<evidence type="ECO:0000256" key="3">
    <source>
        <dbReference type="SAM" id="MobiDB-lite"/>
    </source>
</evidence>
<dbReference type="Gene3D" id="1.25.40.10">
    <property type="entry name" value="Tetratricopeptide repeat domain"/>
    <property type="match status" value="2"/>
</dbReference>
<name>A0ABD3D1S0_9LAMI</name>
<dbReference type="AlphaFoldDB" id="A0ABD3D1S0"/>
<dbReference type="EMBL" id="JAVIJP010000027">
    <property type="protein sequence ID" value="KAL3636208.1"/>
    <property type="molecule type" value="Genomic_DNA"/>
</dbReference>
<evidence type="ECO:0000313" key="6">
    <source>
        <dbReference type="Proteomes" id="UP001632038"/>
    </source>
</evidence>
<dbReference type="InterPro" id="IPR011990">
    <property type="entry name" value="TPR-like_helical_dom_sf"/>
</dbReference>
<comment type="caution">
    <text evidence="5">The sequence shown here is derived from an EMBL/GenBank/DDBJ whole genome shotgun (WGS) entry which is preliminary data.</text>
</comment>